<protein>
    <submittedName>
        <fullName evidence="3">Class II glutamine amidotransferase</fullName>
    </submittedName>
</protein>
<dbReference type="AlphaFoldDB" id="A0A975CIY6"/>
<evidence type="ECO:0000313" key="4">
    <source>
        <dbReference type="Proteomes" id="UP000663903"/>
    </source>
</evidence>
<sequence>MCQLLGMNCNTPTDVTFSFAGFAQRGGRTDHHADGWGIAFFEGRGARLFIDPSAAADSPVAELIRRYPIKSRNVISHIRKATVGAVLLENCHPFMRELWGRTWVFAHNGDLKDYAPRLHGQFRPVGGTDSEQAFCWLMQELAKAHAQVPPVDELTRTLRELLPRVSRHGTFNMLLSNGEALWAHASTKLCYVVRQHPFATARLADEELSVNFAEHTTPDDRVAVVATTPLTVGEQWTPFAPGELKVFVDGAPLSA</sequence>
<keyword evidence="1 3" id="KW-0315">Glutamine amidotransferase</keyword>
<evidence type="ECO:0000313" key="3">
    <source>
        <dbReference type="EMBL" id="QTD45832.1"/>
    </source>
</evidence>
<gene>
    <name evidence="3" type="ORF">J1M35_02610</name>
</gene>
<dbReference type="PANTHER" id="PTHR42824:SF1">
    <property type="entry name" value="GLUTAMINE AMIDOTRANSFERASE YAFJ-RELATED"/>
    <property type="match status" value="1"/>
</dbReference>
<evidence type="ECO:0000256" key="1">
    <source>
        <dbReference type="ARBA" id="ARBA00022962"/>
    </source>
</evidence>
<dbReference type="KEGG" id="otd:J1M35_02610"/>
<name>A0A975CIY6_9BURK</name>
<dbReference type="Pfam" id="PF13230">
    <property type="entry name" value="GATase_4"/>
    <property type="match status" value="1"/>
</dbReference>
<keyword evidence="4" id="KW-1185">Reference proteome</keyword>
<accession>A0A975CIY6</accession>
<dbReference type="InterPro" id="IPR026869">
    <property type="entry name" value="EgtC-like"/>
</dbReference>
<dbReference type="RefSeq" id="WP_208009605.1">
    <property type="nucleotide sequence ID" value="NZ_CP071796.1"/>
</dbReference>
<dbReference type="SUPFAM" id="SSF56235">
    <property type="entry name" value="N-terminal nucleophile aminohydrolases (Ntn hydrolases)"/>
    <property type="match status" value="1"/>
</dbReference>
<dbReference type="PANTHER" id="PTHR42824">
    <property type="entry name" value="GLUTAMINE AMIDOTRANSFERASE"/>
    <property type="match status" value="1"/>
</dbReference>
<dbReference type="InterPro" id="IPR017932">
    <property type="entry name" value="GATase_2_dom"/>
</dbReference>
<dbReference type="EMBL" id="CP071796">
    <property type="protein sequence ID" value="QTD45832.1"/>
    <property type="molecule type" value="Genomic_DNA"/>
</dbReference>
<dbReference type="PROSITE" id="PS51278">
    <property type="entry name" value="GATASE_TYPE_2"/>
    <property type="match status" value="1"/>
</dbReference>
<dbReference type="Proteomes" id="UP000663903">
    <property type="component" value="Chromosome"/>
</dbReference>
<dbReference type="CDD" id="cd01908">
    <property type="entry name" value="YafJ"/>
    <property type="match status" value="1"/>
</dbReference>
<evidence type="ECO:0000259" key="2">
    <source>
        <dbReference type="PROSITE" id="PS51278"/>
    </source>
</evidence>
<reference evidence="3" key="1">
    <citation type="submission" date="2021-03" db="EMBL/GenBank/DDBJ databases">
        <title>Ottowia sp. 27C isolated from the cloaca of a Giant Asian pond turtle (Heosemys grandis).</title>
        <authorList>
            <person name="Spergser J."/>
            <person name="Busse H.-J."/>
        </authorList>
    </citation>
    <scope>NUCLEOTIDE SEQUENCE</scope>
    <source>
        <strain evidence="3">27C</strain>
    </source>
</reference>
<feature type="domain" description="Glutamine amidotransferase type-2" evidence="2">
    <location>
        <begin position="2"/>
        <end position="250"/>
    </location>
</feature>
<organism evidence="3 4">
    <name type="scientific">Ottowia testudinis</name>
    <dbReference type="NCBI Taxonomy" id="2816950"/>
    <lineage>
        <taxon>Bacteria</taxon>
        <taxon>Pseudomonadati</taxon>
        <taxon>Pseudomonadota</taxon>
        <taxon>Betaproteobacteria</taxon>
        <taxon>Burkholderiales</taxon>
        <taxon>Comamonadaceae</taxon>
        <taxon>Ottowia</taxon>
    </lineage>
</organism>
<proteinExistence type="predicted"/>
<dbReference type="Gene3D" id="3.60.20.10">
    <property type="entry name" value="Glutamine Phosphoribosylpyrophosphate, subunit 1, domain 1"/>
    <property type="match status" value="1"/>
</dbReference>
<dbReference type="InterPro" id="IPR029055">
    <property type="entry name" value="Ntn_hydrolases_N"/>
</dbReference>